<dbReference type="VEuPathDB" id="VectorBase:AALB015719"/>
<accession>A0A182G0E0</accession>
<dbReference type="EnsemblMetazoa" id="AALB015719-RA">
    <property type="protein sequence ID" value="AALB015719-PA"/>
    <property type="gene ID" value="AALB015719"/>
</dbReference>
<feature type="region of interest" description="Disordered" evidence="1">
    <location>
        <begin position="1100"/>
        <end position="1164"/>
    </location>
</feature>
<reference evidence="3" key="2">
    <citation type="submission" date="2022-08" db="UniProtKB">
        <authorList>
            <consortium name="EnsemblMetazoa"/>
        </authorList>
    </citation>
    <scope>IDENTIFICATION</scope>
    <source>
        <strain evidence="3">STECLA/ALBI9_A</strain>
    </source>
</reference>
<feature type="chain" id="PRO_5043893039" evidence="2">
    <location>
        <begin position="32"/>
        <end position="1195"/>
    </location>
</feature>
<feature type="region of interest" description="Disordered" evidence="1">
    <location>
        <begin position="560"/>
        <end position="589"/>
    </location>
</feature>
<evidence type="ECO:0000256" key="2">
    <source>
        <dbReference type="SAM" id="SignalP"/>
    </source>
</evidence>
<proteinExistence type="predicted"/>
<feature type="signal peptide" evidence="2">
    <location>
        <begin position="1"/>
        <end position="31"/>
    </location>
</feature>
<dbReference type="Proteomes" id="UP000069272">
    <property type="component" value="Chromosome 2R"/>
</dbReference>
<feature type="compositionally biased region" description="Pro residues" evidence="1">
    <location>
        <begin position="947"/>
        <end position="959"/>
    </location>
</feature>
<feature type="compositionally biased region" description="Basic residues" evidence="1">
    <location>
        <begin position="622"/>
        <end position="631"/>
    </location>
</feature>
<reference evidence="3 4" key="1">
    <citation type="journal article" date="2017" name="G3 (Bethesda)">
        <title>The Physical Genome Mapping of Anopheles albimanus Corrected Scaffold Misassemblies and Identified Interarm Rearrangements in Genus Anopheles.</title>
        <authorList>
            <person name="Artemov G.N."/>
            <person name="Peery A.N."/>
            <person name="Jiang X."/>
            <person name="Tu Z."/>
            <person name="Stegniy V.N."/>
            <person name="Sharakhova M.V."/>
            <person name="Sharakhov I.V."/>
        </authorList>
    </citation>
    <scope>NUCLEOTIDE SEQUENCE [LARGE SCALE GENOMIC DNA]</scope>
    <source>
        <strain evidence="3 4">ALBI9_A</strain>
    </source>
</reference>
<feature type="compositionally biased region" description="Basic and acidic residues" evidence="1">
    <location>
        <begin position="853"/>
        <end position="864"/>
    </location>
</feature>
<feature type="compositionally biased region" description="Low complexity" evidence="1">
    <location>
        <begin position="574"/>
        <end position="589"/>
    </location>
</feature>
<dbReference type="AlphaFoldDB" id="A0A182G0E0"/>
<dbReference type="GO" id="GO:0031012">
    <property type="term" value="C:extracellular matrix"/>
    <property type="evidence" value="ECO:0007669"/>
    <property type="project" value="TreeGrafter"/>
</dbReference>
<name>A0A182G0E0_ANOAL</name>
<keyword evidence="4" id="KW-1185">Reference proteome</keyword>
<dbReference type="GO" id="GO:0005615">
    <property type="term" value="C:extracellular space"/>
    <property type="evidence" value="ECO:0007669"/>
    <property type="project" value="TreeGrafter"/>
</dbReference>
<dbReference type="RefSeq" id="XP_035772756.1">
    <property type="nucleotide sequence ID" value="XM_035916863.1"/>
</dbReference>
<sequence>MNETLSTKGGHRWGLLACCLLFLLLSPQVIGEEEGSHRGAGTVFSVTINTRRPVNVLDSEFIGFYAKPQDIFDGLDNPITESSYQMAKALGRTYLKVVADSSQLYLQTTRGQSVIGSPETDGLVHITTGAWKAFYEWAKRAGLTPIFVLDYPVNGTGAPGWKPKNALRILSAASSLGINECKWQLGNGDITDGARYVEDLRTFRTMVQAFAKQSQQWDVVASELNIRSMPLEDAQYFNAQLETIVDAVTIASGALDSDDGAAWNATSLLRDIRVRGLSGQRRVPIWLDLTDEDTARAEINALGSSSCSSGCLRAGLAYARTLGEAARGGASAVFRPLHREDLRSPTLPYLIALLHKRTVGRKVFSVQPSKQAATDQTSLYAYCGRNRNATGALTVVIVNENPLEASNVTLRLSQTRTGSTPVELYLVNVQAGQPMINNRAPQADSGTGAPVRLHPVYATTSFRNGSSFYVPPASVLYAVLPGVQVRECHHDSVPSTMYKHGQQARRYREASLERHDTDRTSADALLQDLIGDIVENVPLEALQRRKRWAVGETQTPKVLKKRFPLRFPDPPQSAALAKGPGAPGAKAENPGAVEKAATGQLGEAARAPGQSRKARQTQAYKRQQRRLRLKEKRSEKRNLRKMKYPLRESMRERPKRGGQLQMHHQRRLLKRMPMARAGSPKTKRSSLAEAVNEPPTFGEGSDESSDAAAGHRSGFPLGDVHLVISKAANDEDGVDYITEEEIEQENDQQQHREEEEEEEAEDPEEQMAVERLGMFGLRSAPSRSLRHRAGGPRRRISVSQRDFRRYTNPDEDSAEEETECEQRCRQHQRQREHRGMFGAESRRIDRYMSIVKDPSRVREEEAARATEPSTRNNGEIHASLAPKQPNRSMDDSEGETEKDSESIEGEPQQQQQTVGHDRDTVPSNHLQLEETEELIGEESREPVPIRAQPPQPVTTPESPPMLLYTPAPQTSEERQDLQRLQDSWSLESEASASAEVTEVRPRFRRSTVHDSGSSADEVEVEQDIQRLEDFFRTNAKLQQKFAEMFDLLLEAIEELGEDDNDARERIDGEDEAVDGRRDNEAVERVKRNVLLHLPQSWESRERSNMIQRQEVPSMESRENYVEPQQLAEQPGASTMQSGDEQDQHQVATPEAPEGEDTGDGSRPGAYVIRTIVSFMRKASTEFHQLFSNWFGSKTS</sequence>
<evidence type="ECO:0000313" key="3">
    <source>
        <dbReference type="EnsemblMetazoa" id="AALB015719-PA"/>
    </source>
</evidence>
<evidence type="ECO:0000313" key="4">
    <source>
        <dbReference type="Proteomes" id="UP000069272"/>
    </source>
</evidence>
<dbReference type="OrthoDB" id="7736742at2759"/>
<feature type="compositionally biased region" description="Acidic residues" evidence="1">
    <location>
        <begin position="1060"/>
        <end position="1072"/>
    </location>
</feature>
<evidence type="ECO:0000256" key="1">
    <source>
        <dbReference type="SAM" id="MobiDB-lite"/>
    </source>
</evidence>
<dbReference type="VEuPathDB" id="VectorBase:AALB20_035753"/>
<feature type="region of interest" description="Disordered" evidence="1">
    <location>
        <begin position="601"/>
        <end position="713"/>
    </location>
</feature>
<organism evidence="3 4">
    <name type="scientific">Anopheles albimanus</name>
    <name type="common">New world malaria mosquito</name>
    <dbReference type="NCBI Taxonomy" id="7167"/>
    <lineage>
        <taxon>Eukaryota</taxon>
        <taxon>Metazoa</taxon>
        <taxon>Ecdysozoa</taxon>
        <taxon>Arthropoda</taxon>
        <taxon>Hexapoda</taxon>
        <taxon>Insecta</taxon>
        <taxon>Pterygota</taxon>
        <taxon>Neoptera</taxon>
        <taxon>Endopterygota</taxon>
        <taxon>Diptera</taxon>
        <taxon>Nematocera</taxon>
        <taxon>Culicoidea</taxon>
        <taxon>Culicidae</taxon>
        <taxon>Anophelinae</taxon>
        <taxon>Anopheles</taxon>
    </lineage>
</organism>
<dbReference type="PANTHER" id="PTHR46145">
    <property type="entry name" value="HEPARANASE"/>
    <property type="match status" value="1"/>
</dbReference>
<feature type="compositionally biased region" description="Basic residues" evidence="1">
    <location>
        <begin position="784"/>
        <end position="796"/>
    </location>
</feature>
<feature type="region of interest" description="Disordered" evidence="1">
    <location>
        <begin position="1060"/>
        <end position="1079"/>
    </location>
</feature>
<dbReference type="KEGG" id="aali:118456262"/>
<protein>
    <submittedName>
        <fullName evidence="3">Uncharacterized protein</fullName>
    </submittedName>
</protein>
<dbReference type="STRING" id="7167.A0A182G0E0"/>
<dbReference type="GeneID" id="118456262"/>
<dbReference type="PANTHER" id="PTHR46145:SF4">
    <property type="entry name" value="HEPARANASE"/>
    <property type="match status" value="1"/>
</dbReference>
<keyword evidence="2" id="KW-0732">Signal</keyword>
<feature type="compositionally biased region" description="Acidic residues" evidence="1">
    <location>
        <begin position="754"/>
        <end position="767"/>
    </location>
</feature>
<feature type="region of interest" description="Disordered" evidence="1">
    <location>
        <begin position="743"/>
        <end position="1020"/>
    </location>
</feature>
<feature type="compositionally biased region" description="Acidic residues" evidence="1">
    <location>
        <begin position="809"/>
        <end position="819"/>
    </location>
</feature>